<feature type="non-terminal residue" evidence="1">
    <location>
        <position position="1"/>
    </location>
</feature>
<protein>
    <submittedName>
        <fullName evidence="1">Uncharacterized protein</fullName>
    </submittedName>
</protein>
<accession>A0A1A8QFK0</accession>
<name>A0A1A8QFK0_9TELE</name>
<reference evidence="1" key="2">
    <citation type="submission" date="2016-06" db="EMBL/GenBank/DDBJ databases">
        <title>The genome of a short-lived fish provides insights into sex chromosome evolution and the genetic control of aging.</title>
        <authorList>
            <person name="Reichwald K."/>
            <person name="Felder M."/>
            <person name="Petzold A."/>
            <person name="Koch P."/>
            <person name="Groth M."/>
            <person name="Platzer M."/>
        </authorList>
    </citation>
    <scope>NUCLEOTIDE SEQUENCE</scope>
    <source>
        <tissue evidence="1">Brain</tissue>
    </source>
</reference>
<reference evidence="1" key="1">
    <citation type="submission" date="2016-05" db="EMBL/GenBank/DDBJ databases">
        <authorList>
            <person name="Lavstsen T."/>
            <person name="Jespersen J.S."/>
        </authorList>
    </citation>
    <scope>NUCLEOTIDE SEQUENCE</scope>
    <source>
        <tissue evidence="1">Brain</tissue>
    </source>
</reference>
<organism evidence="1">
    <name type="scientific">Nothobranchius pienaari</name>
    <dbReference type="NCBI Taxonomy" id="704102"/>
    <lineage>
        <taxon>Eukaryota</taxon>
        <taxon>Metazoa</taxon>
        <taxon>Chordata</taxon>
        <taxon>Craniata</taxon>
        <taxon>Vertebrata</taxon>
        <taxon>Euteleostomi</taxon>
        <taxon>Actinopterygii</taxon>
        <taxon>Neopterygii</taxon>
        <taxon>Teleostei</taxon>
        <taxon>Neoteleostei</taxon>
        <taxon>Acanthomorphata</taxon>
        <taxon>Ovalentaria</taxon>
        <taxon>Atherinomorphae</taxon>
        <taxon>Cyprinodontiformes</taxon>
        <taxon>Nothobranchiidae</taxon>
        <taxon>Nothobranchius</taxon>
    </lineage>
</organism>
<gene>
    <name evidence="1" type="primary">Nfu_g_1_023019</name>
</gene>
<sequence>VSAAGGWRRAQIEDGVTPVNQTWFEFTEADVE</sequence>
<dbReference type="AlphaFoldDB" id="A0A1A8QFK0"/>
<evidence type="ECO:0000313" key="1">
    <source>
        <dbReference type="EMBL" id="SBR92276.1"/>
    </source>
</evidence>
<feature type="non-terminal residue" evidence="1">
    <location>
        <position position="32"/>
    </location>
</feature>
<proteinExistence type="predicted"/>
<dbReference type="EMBL" id="HAEG01012405">
    <property type="protein sequence ID" value="SBR92276.1"/>
    <property type="molecule type" value="Transcribed_RNA"/>
</dbReference>